<proteinExistence type="predicted"/>
<protein>
    <submittedName>
        <fullName evidence="1">Uncharacterized protein</fullName>
    </submittedName>
</protein>
<gene>
    <name evidence="1" type="ORF">TcWFU_001024</name>
</gene>
<evidence type="ECO:0000313" key="1">
    <source>
        <dbReference type="EMBL" id="KAL5111296.1"/>
    </source>
</evidence>
<name>A0ABR4QNY6_9CEST</name>
<dbReference type="EMBL" id="JAKROA010000001">
    <property type="protein sequence ID" value="KAL5111296.1"/>
    <property type="molecule type" value="Genomic_DNA"/>
</dbReference>
<comment type="caution">
    <text evidence="1">The sequence shown here is derived from an EMBL/GenBank/DDBJ whole genome shotgun (WGS) entry which is preliminary data.</text>
</comment>
<accession>A0ABR4QNY6</accession>
<dbReference type="Proteomes" id="UP001651158">
    <property type="component" value="Unassembled WGS sequence"/>
</dbReference>
<organism evidence="1 2">
    <name type="scientific">Taenia crassiceps</name>
    <dbReference type="NCBI Taxonomy" id="6207"/>
    <lineage>
        <taxon>Eukaryota</taxon>
        <taxon>Metazoa</taxon>
        <taxon>Spiralia</taxon>
        <taxon>Lophotrochozoa</taxon>
        <taxon>Platyhelminthes</taxon>
        <taxon>Cestoda</taxon>
        <taxon>Eucestoda</taxon>
        <taxon>Cyclophyllidea</taxon>
        <taxon>Taeniidae</taxon>
        <taxon>Taenia</taxon>
    </lineage>
</organism>
<evidence type="ECO:0000313" key="2">
    <source>
        <dbReference type="Proteomes" id="UP001651158"/>
    </source>
</evidence>
<reference evidence="1 2" key="1">
    <citation type="journal article" date="2022" name="Front. Cell. Infect. Microbiol.">
        <title>The Genomes of Two Strains of Taenia crassiceps the Animal Model for the Study of Human Cysticercosis.</title>
        <authorList>
            <person name="Bobes R.J."/>
            <person name="Estrada K."/>
            <person name="Rios-Valencia D.G."/>
            <person name="Calderon-Gallegos A."/>
            <person name="de la Torre P."/>
            <person name="Carrero J.C."/>
            <person name="Sanchez-Flores A."/>
            <person name="Laclette J.P."/>
        </authorList>
    </citation>
    <scope>NUCLEOTIDE SEQUENCE [LARGE SCALE GENOMIC DNA]</scope>
    <source>
        <strain evidence="1">WFUcys</strain>
    </source>
</reference>
<keyword evidence="2" id="KW-1185">Reference proteome</keyword>
<sequence length="135" mass="15489">MTGRQEEAWHPPWNPNFYFLLHCFLDGAFRPESISDSWQPRSLSTAEFRSQERCLISSHLATSPPCRRSPVIAIKFPSTNYLSSRSLTSKSELVRERNSEASTRALDDGNALTEEIMFTILAQFFKEYARVNPKS</sequence>